<dbReference type="GO" id="GO:0005254">
    <property type="term" value="F:chloride channel activity"/>
    <property type="evidence" value="ECO:0007669"/>
    <property type="project" value="TreeGrafter"/>
</dbReference>
<keyword evidence="4 5" id="KW-0472">Membrane</keyword>
<evidence type="ECO:0000256" key="4">
    <source>
        <dbReference type="ARBA" id="ARBA00023136"/>
    </source>
</evidence>
<evidence type="ECO:0000313" key="8">
    <source>
        <dbReference type="EMBL" id="PWI67692.1"/>
    </source>
</evidence>
<dbReference type="InterPro" id="IPR049456">
    <property type="entry name" value="Anoctamin_N_fung"/>
</dbReference>
<feature type="transmembrane region" description="Helical" evidence="5">
    <location>
        <begin position="559"/>
        <end position="582"/>
    </location>
</feature>
<feature type="transmembrane region" description="Helical" evidence="5">
    <location>
        <begin position="642"/>
        <end position="661"/>
    </location>
</feature>
<dbReference type="InterPro" id="IPR049452">
    <property type="entry name" value="Anoctamin_TM"/>
</dbReference>
<organism evidence="8 9">
    <name type="scientific">Purpureocillium lilacinum</name>
    <name type="common">Paecilomyces lilacinus</name>
    <dbReference type="NCBI Taxonomy" id="33203"/>
    <lineage>
        <taxon>Eukaryota</taxon>
        <taxon>Fungi</taxon>
        <taxon>Dikarya</taxon>
        <taxon>Ascomycota</taxon>
        <taxon>Pezizomycotina</taxon>
        <taxon>Sordariomycetes</taxon>
        <taxon>Hypocreomycetidae</taxon>
        <taxon>Hypocreales</taxon>
        <taxon>Ophiocordycipitaceae</taxon>
        <taxon>Purpureocillium</taxon>
    </lineage>
</organism>
<feature type="domain" description="Anoctamin alpha-beta plait" evidence="7">
    <location>
        <begin position="72"/>
        <end position="192"/>
    </location>
</feature>
<reference evidence="8 9" key="1">
    <citation type="journal article" date="2016" name="Front. Microbiol.">
        <title>Genome and transcriptome sequences reveal the specific parasitism of the nematophagous Purpureocillium lilacinum 36-1.</title>
        <authorList>
            <person name="Xie J."/>
            <person name="Li S."/>
            <person name="Mo C."/>
            <person name="Xiao X."/>
            <person name="Peng D."/>
            <person name="Wang G."/>
            <person name="Xiao Y."/>
        </authorList>
    </citation>
    <scope>NUCLEOTIDE SEQUENCE [LARGE SCALE GENOMIC DNA]</scope>
    <source>
        <strain evidence="8 9">36-1</strain>
    </source>
</reference>
<evidence type="ECO:0000256" key="5">
    <source>
        <dbReference type="SAM" id="Phobius"/>
    </source>
</evidence>
<evidence type="ECO:0000256" key="2">
    <source>
        <dbReference type="ARBA" id="ARBA00022692"/>
    </source>
</evidence>
<evidence type="ECO:0000259" key="6">
    <source>
        <dbReference type="Pfam" id="PF04547"/>
    </source>
</evidence>
<dbReference type="PANTHER" id="PTHR12308">
    <property type="entry name" value="ANOCTAMIN"/>
    <property type="match status" value="1"/>
</dbReference>
<keyword evidence="2 5" id="KW-0812">Transmembrane</keyword>
<feature type="transmembrane region" description="Helical" evidence="5">
    <location>
        <begin position="619"/>
        <end position="636"/>
    </location>
</feature>
<gene>
    <name evidence="8" type="ORF">PCL_02613</name>
</gene>
<feature type="transmembrane region" description="Helical" evidence="5">
    <location>
        <begin position="266"/>
        <end position="283"/>
    </location>
</feature>
<feature type="transmembrane region" description="Helical" evidence="5">
    <location>
        <begin position="422"/>
        <end position="443"/>
    </location>
</feature>
<feature type="transmembrane region" description="Helical" evidence="5">
    <location>
        <begin position="233"/>
        <end position="260"/>
    </location>
</feature>
<accession>A0A2U3DZM8</accession>
<feature type="transmembrane region" description="Helical" evidence="5">
    <location>
        <begin position="371"/>
        <end position="390"/>
    </location>
</feature>
<dbReference type="GO" id="GO:0032541">
    <property type="term" value="C:cortical endoplasmic reticulum"/>
    <property type="evidence" value="ECO:0007669"/>
    <property type="project" value="TreeGrafter"/>
</dbReference>
<evidence type="ECO:0000256" key="3">
    <source>
        <dbReference type="ARBA" id="ARBA00022989"/>
    </source>
</evidence>
<comment type="caution">
    <text evidence="8">The sequence shown here is derived from an EMBL/GenBank/DDBJ whole genome shotgun (WGS) entry which is preliminary data.</text>
</comment>
<evidence type="ECO:0000256" key="1">
    <source>
        <dbReference type="ARBA" id="ARBA00004141"/>
    </source>
</evidence>
<proteinExistence type="predicted"/>
<dbReference type="Pfam" id="PF04547">
    <property type="entry name" value="Anoctamin"/>
    <property type="match status" value="1"/>
</dbReference>
<evidence type="ECO:0000259" key="7">
    <source>
        <dbReference type="Pfam" id="PF20877"/>
    </source>
</evidence>
<sequence>MERYPRRPLMTPTATDRALGRSRHNLVVVGRQVMDMSATGQQQQGGRLRLPPPRVAVPNGGTRPTEPTYNDTYVVAYDFGGVDYDAAAKEFSLLLDSLEAAGLHVEVRPSFEKTILVFVKAPEQLLGNTVYKSRVRDWLYSITQNRPEGDKDTVVRAWYEAEDLLAMHHLVAWPKELGGAGITPETGRWENVKAIFPLHNERDNQVLLRHLSRRLVLTNDDFDKIRDLLGAKVAFYFAFIQTYLMFLTFPAITGVLTWLFLSQYSLAYAILTSIWCSVFLEYWKVQELDLSIRWKTRGVNKSKTNRPEFKYDRVLIDAHGRTRHHFPKWKHITRQLLQIPFIVLATVVLGAIICCVFAVEILISEAYDGPYQFYLEYLPTVLLAVAIPYMSSSLEGIAEALTQYENHRTADQHEMSLTQKIFLLNIITNYLPILLTAFVYVPYGHIVVPSLKRVLQRLLPSLSSRLSAEAFRSDPNRLRNEVIALTVTGQISSFFEENLLPLIKHKFLGWHRAYRRAHSKDAMLLRMTTDDAEEVEFLKTCRNQGTLPQYNVQDDIAEIVLQFGYLALFAPVWPLISLGFLINNWIELRSDFAKICFEHRRPAPTRADGIGPWVQSLEMLTWLGSIITAAMVHLFGSDGHKSHWATLPVTVFISEHILLVLRSLARWIFERFGSEQIRRERDERYARRLSYLDNIEANRQAGLHLSPAEKERRKSVLVLGADSFWRKQVDDGMSAAAGLRLINMAKEWDAEHADVADRKKK</sequence>
<evidence type="ECO:0008006" key="10">
    <source>
        <dbReference type="Google" id="ProtNLM"/>
    </source>
</evidence>
<feature type="domain" description="Anoctamin transmembrane" evidence="6">
    <location>
        <begin position="225"/>
        <end position="683"/>
    </location>
</feature>
<dbReference type="Pfam" id="PF20877">
    <property type="entry name" value="Anoctamin_N"/>
    <property type="match status" value="1"/>
</dbReference>
<keyword evidence="3 5" id="KW-1133">Transmembrane helix</keyword>
<evidence type="ECO:0000313" key="9">
    <source>
        <dbReference type="Proteomes" id="UP000245956"/>
    </source>
</evidence>
<protein>
    <recommendedName>
        <fullName evidence="10">Plasma membrane channel protein</fullName>
    </recommendedName>
</protein>
<dbReference type="AlphaFoldDB" id="A0A2U3DZM8"/>
<dbReference type="EMBL" id="LCWV01000017">
    <property type="protein sequence ID" value="PWI67692.1"/>
    <property type="molecule type" value="Genomic_DNA"/>
</dbReference>
<comment type="subcellular location">
    <subcellularLocation>
        <location evidence="1">Membrane</location>
        <topology evidence="1">Multi-pass membrane protein</topology>
    </subcellularLocation>
</comment>
<name>A0A2U3DZM8_PURLI</name>
<feature type="transmembrane region" description="Helical" evidence="5">
    <location>
        <begin position="336"/>
        <end position="359"/>
    </location>
</feature>
<dbReference type="Proteomes" id="UP000245956">
    <property type="component" value="Unassembled WGS sequence"/>
</dbReference>
<dbReference type="InterPro" id="IPR007632">
    <property type="entry name" value="Anoctamin"/>
</dbReference>
<dbReference type="PANTHER" id="PTHR12308:SF73">
    <property type="entry name" value="ANOCTAMIN"/>
    <property type="match status" value="1"/>
</dbReference>
<dbReference type="GO" id="GO:0016020">
    <property type="term" value="C:membrane"/>
    <property type="evidence" value="ECO:0007669"/>
    <property type="project" value="UniProtKB-SubCell"/>
</dbReference>